<dbReference type="AlphaFoldDB" id="A0A7C2PFN4"/>
<evidence type="ECO:0000313" key="1">
    <source>
        <dbReference type="EMBL" id="HEN14357.1"/>
    </source>
</evidence>
<organism evidence="1">
    <name type="scientific">Schlesneria paludicola</name>
    <dbReference type="NCBI Taxonomy" id="360056"/>
    <lineage>
        <taxon>Bacteria</taxon>
        <taxon>Pseudomonadati</taxon>
        <taxon>Planctomycetota</taxon>
        <taxon>Planctomycetia</taxon>
        <taxon>Planctomycetales</taxon>
        <taxon>Planctomycetaceae</taxon>
        <taxon>Schlesneria</taxon>
    </lineage>
</organism>
<sequence length="67" mass="7302">MTHVLQELLTTFDKLTPQEQHAAAVEILRRAPLSEGELSEHDLDSLAAELFESLDEAEAADADAAAR</sequence>
<protein>
    <submittedName>
        <fullName evidence="1">Uncharacterized protein</fullName>
    </submittedName>
</protein>
<gene>
    <name evidence="1" type="ORF">ENQ76_02660</name>
</gene>
<reference evidence="1" key="1">
    <citation type="journal article" date="2020" name="mSystems">
        <title>Genome- and Community-Level Interaction Insights into Carbon Utilization and Element Cycling Functions of Hydrothermarchaeota in Hydrothermal Sediment.</title>
        <authorList>
            <person name="Zhou Z."/>
            <person name="Liu Y."/>
            <person name="Xu W."/>
            <person name="Pan J."/>
            <person name="Luo Z.H."/>
            <person name="Li M."/>
        </authorList>
    </citation>
    <scope>NUCLEOTIDE SEQUENCE [LARGE SCALE GENOMIC DNA]</scope>
    <source>
        <strain evidence="1">SpSt-339</strain>
    </source>
</reference>
<name>A0A7C2PFN4_9PLAN</name>
<accession>A0A7C2PFN4</accession>
<dbReference type="EMBL" id="DSOK01000085">
    <property type="protein sequence ID" value="HEN14357.1"/>
    <property type="molecule type" value="Genomic_DNA"/>
</dbReference>
<comment type="caution">
    <text evidence="1">The sequence shown here is derived from an EMBL/GenBank/DDBJ whole genome shotgun (WGS) entry which is preliminary data.</text>
</comment>
<proteinExistence type="predicted"/>